<keyword evidence="5" id="KW-0963">Cytoplasm</keyword>
<dbReference type="HAMAP" id="MF_01197">
    <property type="entry name" value="SepF"/>
    <property type="match status" value="1"/>
</dbReference>
<evidence type="ECO:0000256" key="1">
    <source>
        <dbReference type="ARBA" id="ARBA00022618"/>
    </source>
</evidence>
<dbReference type="InterPro" id="IPR038594">
    <property type="entry name" value="SepF-like_sf"/>
</dbReference>
<dbReference type="EMBL" id="CP003326">
    <property type="protein sequence ID" value="AFS78708.1"/>
    <property type="molecule type" value="Genomic_DNA"/>
</dbReference>
<keyword evidence="3 5" id="KW-0131">Cell cycle</keyword>
<keyword evidence="8" id="KW-1185">Reference proteome</keyword>
<dbReference type="KEGG" id="cad:Curi_c17010"/>
<evidence type="ECO:0000256" key="3">
    <source>
        <dbReference type="ARBA" id="ARBA00023306"/>
    </source>
</evidence>
<evidence type="ECO:0000313" key="7">
    <source>
        <dbReference type="EMBL" id="AFS78708.1"/>
    </source>
</evidence>
<proteinExistence type="inferred from homology"/>
<comment type="function">
    <text evidence="4 5">Cell division protein that is part of the divisome complex and is recruited early to the Z-ring. Probably stimulates Z-ring formation, perhaps through the cross-linking of FtsZ protofilaments. Its function overlaps with FtsA.</text>
</comment>
<dbReference type="Proteomes" id="UP000006094">
    <property type="component" value="Chromosome"/>
</dbReference>
<evidence type="ECO:0000313" key="8">
    <source>
        <dbReference type="Proteomes" id="UP000006094"/>
    </source>
</evidence>
<comment type="similarity">
    <text evidence="5">Belongs to the SepF family.</text>
</comment>
<dbReference type="OrthoDB" id="9815206at2"/>
<dbReference type="Gene3D" id="3.30.110.150">
    <property type="entry name" value="SepF-like protein"/>
    <property type="match status" value="1"/>
</dbReference>
<organism evidence="7 8">
    <name type="scientific">Gottschalkia acidurici (strain ATCC 7906 / DSM 604 / BCRC 14475 / CIP 104303 / KCTC 5404 / NCIMB 10678 / 9a)</name>
    <name type="common">Clostridium acidurici</name>
    <dbReference type="NCBI Taxonomy" id="1128398"/>
    <lineage>
        <taxon>Bacteria</taxon>
        <taxon>Bacillati</taxon>
        <taxon>Bacillota</taxon>
        <taxon>Tissierellia</taxon>
        <taxon>Tissierellales</taxon>
        <taxon>Gottschalkiaceae</taxon>
        <taxon>Gottschalkia</taxon>
    </lineage>
</organism>
<protein>
    <recommendedName>
        <fullName evidence="5">Cell division protein SepF</fullName>
    </recommendedName>
</protein>
<dbReference type="GO" id="GO:0005737">
    <property type="term" value="C:cytoplasm"/>
    <property type="evidence" value="ECO:0007669"/>
    <property type="project" value="UniProtKB-SubCell"/>
</dbReference>
<name>K0AY44_GOTA9</name>
<dbReference type="PANTHER" id="PTHR35798:SF1">
    <property type="entry name" value="CELL DIVISION PROTEIN SEPF"/>
    <property type="match status" value="1"/>
</dbReference>
<dbReference type="InterPro" id="IPR023052">
    <property type="entry name" value="Cell_div_SepF"/>
</dbReference>
<dbReference type="InterPro" id="IPR007561">
    <property type="entry name" value="Cell_div_SepF/SepF-rel"/>
</dbReference>
<dbReference type="Pfam" id="PF04472">
    <property type="entry name" value="SepF"/>
    <property type="match status" value="1"/>
</dbReference>
<keyword evidence="1 5" id="KW-0132">Cell division</keyword>
<evidence type="ECO:0000256" key="6">
    <source>
        <dbReference type="SAM" id="Coils"/>
    </source>
</evidence>
<comment type="subunit">
    <text evidence="5">Homodimer. Interacts with FtsZ.</text>
</comment>
<dbReference type="eggNOG" id="COG1799">
    <property type="taxonomic scope" value="Bacteria"/>
</dbReference>
<dbReference type="GO" id="GO:0043093">
    <property type="term" value="P:FtsZ-dependent cytokinesis"/>
    <property type="evidence" value="ECO:0007669"/>
    <property type="project" value="UniProtKB-UniRule"/>
</dbReference>
<dbReference type="GO" id="GO:0000917">
    <property type="term" value="P:division septum assembly"/>
    <property type="evidence" value="ECO:0007669"/>
    <property type="project" value="UniProtKB-KW"/>
</dbReference>
<gene>
    <name evidence="5 7" type="primary">sepF</name>
    <name evidence="7" type="ordered locus">Curi_c17010</name>
</gene>
<evidence type="ECO:0000256" key="4">
    <source>
        <dbReference type="ARBA" id="ARBA00044936"/>
    </source>
</evidence>
<comment type="subcellular location">
    <subcellularLocation>
        <location evidence="5">Cytoplasm</location>
    </subcellularLocation>
    <text evidence="5">Localizes to the division site, in a FtsZ-dependent manner.</text>
</comment>
<dbReference type="AlphaFoldDB" id="K0AY44"/>
<dbReference type="HOGENOM" id="CLU_078499_4_0_9"/>
<evidence type="ECO:0000256" key="2">
    <source>
        <dbReference type="ARBA" id="ARBA00023210"/>
    </source>
</evidence>
<dbReference type="PANTHER" id="PTHR35798">
    <property type="entry name" value="CELL DIVISION PROTEIN SEPF"/>
    <property type="match status" value="1"/>
</dbReference>
<evidence type="ECO:0000256" key="5">
    <source>
        <dbReference type="HAMAP-Rule" id="MF_01197"/>
    </source>
</evidence>
<keyword evidence="6" id="KW-0175">Coiled coil</keyword>
<keyword evidence="2 5" id="KW-0717">Septation</keyword>
<dbReference type="RefSeq" id="WP_014967844.1">
    <property type="nucleotide sequence ID" value="NC_018664.1"/>
</dbReference>
<sequence length="149" mass="17112">MSNGILNKIKYLAGLEDFEEEIEEVEEEVEELEVPVTRGMVKNNKIVNIHTHTNSTIKLAIYEPKKYDEVTRIVEDLKVKKLVVLNLESTHIEIKKQVFDFVNGAIYALEGNIQKVTKDIFIVAPSNVEIDSNLKEELKSKGIFPWQKL</sequence>
<reference evidence="7 8" key="1">
    <citation type="journal article" date="2012" name="PLoS ONE">
        <title>The purine-utilizing bacterium Clostridium acidurici 9a: a genome-guided metabolic reconsideration.</title>
        <authorList>
            <person name="Hartwich K."/>
            <person name="Poehlein A."/>
            <person name="Daniel R."/>
        </authorList>
    </citation>
    <scope>NUCLEOTIDE SEQUENCE [LARGE SCALE GENOMIC DNA]</scope>
    <source>
        <strain evidence="8">ATCC 7906 / DSM 604 / BCRC 14475 / CIP 104303 / KCTC 5404 / NCIMB 10678 / 9a</strain>
    </source>
</reference>
<feature type="coiled-coil region" evidence="6">
    <location>
        <begin position="8"/>
        <end position="35"/>
    </location>
</feature>
<accession>K0AY44</accession>
<dbReference type="STRING" id="1128398.Curi_c17010"/>